<protein>
    <submittedName>
        <fullName evidence="6">2,5-didehydrogluconate reductase</fullName>
    </submittedName>
</protein>
<keyword evidence="7" id="KW-1185">Reference proteome</keyword>
<dbReference type="Proteomes" id="UP000597761">
    <property type="component" value="Unassembled WGS sequence"/>
</dbReference>
<evidence type="ECO:0000256" key="3">
    <source>
        <dbReference type="ARBA" id="ARBA00023002"/>
    </source>
</evidence>
<keyword evidence="2" id="KW-0521">NADP</keyword>
<evidence type="ECO:0000313" key="7">
    <source>
        <dbReference type="Proteomes" id="UP000597761"/>
    </source>
</evidence>
<dbReference type="SUPFAM" id="SSF51430">
    <property type="entry name" value="NAD(P)-linked oxidoreductase"/>
    <property type="match status" value="1"/>
</dbReference>
<evidence type="ECO:0000256" key="4">
    <source>
        <dbReference type="SAM" id="MobiDB-lite"/>
    </source>
</evidence>
<dbReference type="PRINTS" id="PR00069">
    <property type="entry name" value="ALDKETRDTASE"/>
</dbReference>
<feature type="region of interest" description="Disordered" evidence="4">
    <location>
        <begin position="260"/>
        <end position="280"/>
    </location>
</feature>
<accession>A0ABQ1P3T7</accession>
<dbReference type="PROSITE" id="PS00063">
    <property type="entry name" value="ALDOKETO_REDUCTASE_3"/>
    <property type="match status" value="1"/>
</dbReference>
<keyword evidence="3" id="KW-0560">Oxidoreductase</keyword>
<comment type="caution">
    <text evidence="6">The sequence shown here is derived from an EMBL/GenBank/DDBJ whole genome shotgun (WGS) entry which is preliminary data.</text>
</comment>
<dbReference type="PIRSF" id="PIRSF000097">
    <property type="entry name" value="AKR"/>
    <property type="match status" value="1"/>
</dbReference>
<evidence type="ECO:0000256" key="2">
    <source>
        <dbReference type="ARBA" id="ARBA00022857"/>
    </source>
</evidence>
<feature type="domain" description="NADP-dependent oxidoreductase" evidence="5">
    <location>
        <begin position="17"/>
        <end position="261"/>
    </location>
</feature>
<dbReference type="Gene3D" id="3.20.20.100">
    <property type="entry name" value="NADP-dependent oxidoreductase domain"/>
    <property type="match status" value="1"/>
</dbReference>
<dbReference type="InterPro" id="IPR020471">
    <property type="entry name" value="AKR"/>
</dbReference>
<name>A0ABQ1P3T7_9MICC</name>
<dbReference type="PANTHER" id="PTHR43827:SF3">
    <property type="entry name" value="NADP-DEPENDENT OXIDOREDUCTASE DOMAIN-CONTAINING PROTEIN"/>
    <property type="match status" value="1"/>
</dbReference>
<evidence type="ECO:0000259" key="5">
    <source>
        <dbReference type="Pfam" id="PF00248"/>
    </source>
</evidence>
<dbReference type="EMBL" id="BMJI01000008">
    <property type="protein sequence ID" value="GGC90606.1"/>
    <property type="molecule type" value="Genomic_DNA"/>
</dbReference>
<evidence type="ECO:0000313" key="6">
    <source>
        <dbReference type="EMBL" id="GGC90606.1"/>
    </source>
</evidence>
<organism evidence="6 7">
    <name type="scientific">Tersicoccus solisilvae</name>
    <dbReference type="NCBI Taxonomy" id="1882339"/>
    <lineage>
        <taxon>Bacteria</taxon>
        <taxon>Bacillati</taxon>
        <taxon>Actinomycetota</taxon>
        <taxon>Actinomycetes</taxon>
        <taxon>Micrococcales</taxon>
        <taxon>Micrococcaceae</taxon>
        <taxon>Tersicoccus</taxon>
    </lineage>
</organism>
<dbReference type="InterPro" id="IPR036812">
    <property type="entry name" value="NAD(P)_OxRdtase_dom_sf"/>
</dbReference>
<dbReference type="RefSeq" id="WP_188667910.1">
    <property type="nucleotide sequence ID" value="NZ_BMJI01000008.1"/>
</dbReference>
<comment type="similarity">
    <text evidence="1">Belongs to the aldo/keto reductase family.</text>
</comment>
<reference evidence="7" key="1">
    <citation type="journal article" date="2019" name="Int. J. Syst. Evol. Microbiol.">
        <title>The Global Catalogue of Microorganisms (GCM) 10K type strain sequencing project: providing services to taxonomists for standard genome sequencing and annotation.</title>
        <authorList>
            <consortium name="The Broad Institute Genomics Platform"/>
            <consortium name="The Broad Institute Genome Sequencing Center for Infectious Disease"/>
            <person name="Wu L."/>
            <person name="Ma J."/>
        </authorList>
    </citation>
    <scope>NUCLEOTIDE SEQUENCE [LARGE SCALE GENOMIC DNA]</scope>
    <source>
        <strain evidence="7">CGMCC 1.15480</strain>
    </source>
</reference>
<dbReference type="PANTHER" id="PTHR43827">
    <property type="entry name" value="2,5-DIKETO-D-GLUCONIC ACID REDUCTASE"/>
    <property type="match status" value="1"/>
</dbReference>
<proteinExistence type="inferred from homology"/>
<gene>
    <name evidence="6" type="ORF">GCM10011512_17010</name>
</gene>
<evidence type="ECO:0000256" key="1">
    <source>
        <dbReference type="ARBA" id="ARBA00007905"/>
    </source>
</evidence>
<dbReference type="InterPro" id="IPR018170">
    <property type="entry name" value="Aldo/ket_reductase_CS"/>
</dbReference>
<dbReference type="InterPro" id="IPR023210">
    <property type="entry name" value="NADP_OxRdtase_dom"/>
</dbReference>
<dbReference type="PROSITE" id="PS00798">
    <property type="entry name" value="ALDOKETO_REDUCTASE_1"/>
    <property type="match status" value="1"/>
</dbReference>
<dbReference type="Pfam" id="PF00248">
    <property type="entry name" value="Aldo_ket_red"/>
    <property type="match status" value="1"/>
</dbReference>
<sequence length="280" mass="30657">MTIASTKTFRGVSVPTFGIGTWEVAGQHVVDAVTDGLAAGYRHIDTAQAYGNEEQVGTGLKKSGVARDAFWLTSKVWIDSFAPEALRTSTERSLRLLGVDHLDLMLLHWPTGGEDTVRRALDALATAKADGLVREYGVSNVPAGMLRRLFEHDPDIFADQVEYHAHLSQDALLNTARARDLMITAYSPLANGRGLIEDPVITQIASEANATPAQVALAWLAGQESVTVLPRSTDPDRRRENLGALEVELSAEQTARLTELSQRNERYLDPQQLAPDWTDE</sequence>